<dbReference type="GeneID" id="63692536"/>
<dbReference type="SUPFAM" id="SSF55200">
    <property type="entry name" value="Translation initiation factor IF3, C-terminal domain"/>
    <property type="match status" value="1"/>
</dbReference>
<dbReference type="GO" id="GO:0005739">
    <property type="term" value="C:mitochondrion"/>
    <property type="evidence" value="ECO:0007669"/>
    <property type="project" value="TreeGrafter"/>
</dbReference>
<evidence type="ECO:0008006" key="7">
    <source>
        <dbReference type="Google" id="ProtNLM"/>
    </source>
</evidence>
<dbReference type="RefSeq" id="XP_040632984.1">
    <property type="nucleotide sequence ID" value="XM_040777474.1"/>
</dbReference>
<reference evidence="5 6" key="1">
    <citation type="journal article" date="2012" name="Science">
        <title>The Paleozoic origin of enzymatic lignin decomposition reconstructed from 31 fungal genomes.</title>
        <authorList>
            <person name="Floudas D."/>
            <person name="Binder M."/>
            <person name="Riley R."/>
            <person name="Barry K."/>
            <person name="Blanchette R.A."/>
            <person name="Henrissat B."/>
            <person name="Martinez A.T."/>
            <person name="Otillar R."/>
            <person name="Spatafora J.W."/>
            <person name="Yadav J.S."/>
            <person name="Aerts A."/>
            <person name="Benoit I."/>
            <person name="Boyd A."/>
            <person name="Carlson A."/>
            <person name="Copeland A."/>
            <person name="Coutinho P.M."/>
            <person name="de Vries R.P."/>
            <person name="Ferreira P."/>
            <person name="Findley K."/>
            <person name="Foster B."/>
            <person name="Gaskell J."/>
            <person name="Glotzer D."/>
            <person name="Gorecki P."/>
            <person name="Heitman J."/>
            <person name="Hesse C."/>
            <person name="Hori C."/>
            <person name="Igarashi K."/>
            <person name="Jurgens J.A."/>
            <person name="Kallen N."/>
            <person name="Kersten P."/>
            <person name="Kohler A."/>
            <person name="Kuees U."/>
            <person name="Kumar T.K.A."/>
            <person name="Kuo A."/>
            <person name="LaButti K."/>
            <person name="Larrondo L.F."/>
            <person name="Lindquist E."/>
            <person name="Ling A."/>
            <person name="Lombard V."/>
            <person name="Lucas S."/>
            <person name="Lundell T."/>
            <person name="Martin R."/>
            <person name="McLaughlin D.J."/>
            <person name="Morgenstern I."/>
            <person name="Morin E."/>
            <person name="Murat C."/>
            <person name="Nagy L.G."/>
            <person name="Nolan M."/>
            <person name="Ohm R.A."/>
            <person name="Patyshakuliyeva A."/>
            <person name="Rokas A."/>
            <person name="Ruiz-Duenas F.J."/>
            <person name="Sabat G."/>
            <person name="Salamov A."/>
            <person name="Samejima M."/>
            <person name="Schmutz J."/>
            <person name="Slot J.C."/>
            <person name="St John F."/>
            <person name="Stenlid J."/>
            <person name="Sun H."/>
            <person name="Sun S."/>
            <person name="Syed K."/>
            <person name="Tsang A."/>
            <person name="Wiebenga A."/>
            <person name="Young D."/>
            <person name="Pisabarro A."/>
            <person name="Eastwood D.C."/>
            <person name="Martin F."/>
            <person name="Cullen D."/>
            <person name="Grigoriev I.V."/>
            <person name="Hibbett D.S."/>
        </authorList>
    </citation>
    <scope>NUCLEOTIDE SEQUENCE [LARGE SCALE GENOMIC DNA]</scope>
    <source>
        <strain evidence="5 6">DJM-731 SS1</strain>
    </source>
</reference>
<proteinExistence type="inferred from homology"/>
<comment type="similarity">
    <text evidence="1">Belongs to the IF-3 family.</text>
</comment>
<feature type="region of interest" description="Disordered" evidence="4">
    <location>
        <begin position="228"/>
        <end position="254"/>
    </location>
</feature>
<evidence type="ECO:0000256" key="2">
    <source>
        <dbReference type="ARBA" id="ARBA00022540"/>
    </source>
</evidence>
<dbReference type="AlphaFoldDB" id="M5GC67"/>
<evidence type="ECO:0000313" key="6">
    <source>
        <dbReference type="Proteomes" id="UP000030653"/>
    </source>
</evidence>
<dbReference type="HOGENOM" id="CLU_1094243_0_0_1"/>
<name>M5GC67_DACPD</name>
<dbReference type="GO" id="GO:0003743">
    <property type="term" value="F:translation initiation factor activity"/>
    <property type="evidence" value="ECO:0007669"/>
    <property type="project" value="UniProtKB-KW"/>
</dbReference>
<keyword evidence="6" id="KW-1185">Reference proteome</keyword>
<dbReference type="PANTHER" id="PTHR10938:SF0">
    <property type="entry name" value="TRANSLATION INITIATION FACTOR IF-3, MITOCHONDRIAL"/>
    <property type="match status" value="1"/>
</dbReference>
<dbReference type="GO" id="GO:0032790">
    <property type="term" value="P:ribosome disassembly"/>
    <property type="evidence" value="ECO:0007669"/>
    <property type="project" value="TreeGrafter"/>
</dbReference>
<organism evidence="5 6">
    <name type="scientific">Dacryopinax primogenitus (strain DJM 731)</name>
    <name type="common">Brown rot fungus</name>
    <dbReference type="NCBI Taxonomy" id="1858805"/>
    <lineage>
        <taxon>Eukaryota</taxon>
        <taxon>Fungi</taxon>
        <taxon>Dikarya</taxon>
        <taxon>Basidiomycota</taxon>
        <taxon>Agaricomycotina</taxon>
        <taxon>Dacrymycetes</taxon>
        <taxon>Dacrymycetales</taxon>
        <taxon>Dacrymycetaceae</taxon>
        <taxon>Dacryopinax</taxon>
    </lineage>
</organism>
<dbReference type="OrthoDB" id="21573at2759"/>
<dbReference type="GO" id="GO:0070124">
    <property type="term" value="P:mitochondrial translational initiation"/>
    <property type="evidence" value="ECO:0007669"/>
    <property type="project" value="TreeGrafter"/>
</dbReference>
<dbReference type="InterPro" id="IPR036788">
    <property type="entry name" value="T_IF-3_C_sf"/>
</dbReference>
<gene>
    <name evidence="5" type="ORF">DACRYDRAFT_97692</name>
</gene>
<evidence type="ECO:0000256" key="4">
    <source>
        <dbReference type="SAM" id="MobiDB-lite"/>
    </source>
</evidence>
<evidence type="ECO:0000256" key="3">
    <source>
        <dbReference type="ARBA" id="ARBA00022917"/>
    </source>
</evidence>
<dbReference type="STRING" id="1858805.M5GC67"/>
<dbReference type="EMBL" id="JH795855">
    <property type="protein sequence ID" value="EJU06090.1"/>
    <property type="molecule type" value="Genomic_DNA"/>
</dbReference>
<dbReference type="GO" id="GO:0043022">
    <property type="term" value="F:ribosome binding"/>
    <property type="evidence" value="ECO:0007669"/>
    <property type="project" value="TreeGrafter"/>
</dbReference>
<evidence type="ECO:0000313" key="5">
    <source>
        <dbReference type="EMBL" id="EJU06090.1"/>
    </source>
</evidence>
<keyword evidence="2" id="KW-0396">Initiation factor</keyword>
<dbReference type="PANTHER" id="PTHR10938">
    <property type="entry name" value="TRANSLATION INITIATION FACTOR IF-3"/>
    <property type="match status" value="1"/>
</dbReference>
<keyword evidence="3" id="KW-0648">Protein biosynthesis</keyword>
<protein>
    <recommendedName>
        <fullName evidence="7">Translation initiation factor 3 N-terminal domain-containing protein</fullName>
    </recommendedName>
</protein>
<dbReference type="InterPro" id="IPR001288">
    <property type="entry name" value="Translation_initiation_fac_3"/>
</dbReference>
<sequence length="254" mass="29017">MAFQQVASCIASTSRSVLRTSTRKRIHPTGVTRSAIFPLYPHYSTQRKDVYPAQELLKTITPLNPFNSPMEQERDKDENALPRNEKIKFEMVQLIDRETRTLGPLRPLVDILAEIRKGKEFVQLVSHERPLVKIITFDEDRRAERTRKTQQRAARAAGRSKEVQISWQSEAGDLAHKLDKVREVLAEHNRVSVLLSGRPKTPPPTDEKRAEMEKKVYKVAEAMGAFEVGEPERGRRHSILNFRPKTSAGSEEGK</sequence>
<dbReference type="Gene3D" id="3.30.110.10">
    <property type="entry name" value="Translation initiation factor 3 (IF-3), C-terminal domain"/>
    <property type="match status" value="1"/>
</dbReference>
<accession>M5GC67</accession>
<evidence type="ECO:0000256" key="1">
    <source>
        <dbReference type="ARBA" id="ARBA00005439"/>
    </source>
</evidence>
<dbReference type="Proteomes" id="UP000030653">
    <property type="component" value="Unassembled WGS sequence"/>
</dbReference>